<evidence type="ECO:0000256" key="1">
    <source>
        <dbReference type="SAM" id="Phobius"/>
    </source>
</evidence>
<feature type="transmembrane region" description="Helical" evidence="1">
    <location>
        <begin position="60"/>
        <end position="81"/>
    </location>
</feature>
<keyword evidence="3" id="KW-1185">Reference proteome</keyword>
<name>A0ABU6QWI0_9FABA</name>
<dbReference type="Proteomes" id="UP001341840">
    <property type="component" value="Unassembled WGS sequence"/>
</dbReference>
<evidence type="ECO:0000313" key="3">
    <source>
        <dbReference type="Proteomes" id="UP001341840"/>
    </source>
</evidence>
<evidence type="ECO:0000313" key="2">
    <source>
        <dbReference type="EMBL" id="MED6115836.1"/>
    </source>
</evidence>
<gene>
    <name evidence="2" type="ORF">PIB30_094523</name>
</gene>
<accession>A0ABU6QWI0</accession>
<keyword evidence="1" id="KW-0812">Transmembrane</keyword>
<reference evidence="2 3" key="1">
    <citation type="journal article" date="2023" name="Plants (Basel)">
        <title>Bridging the Gap: Combining Genomics and Transcriptomics Approaches to Understand Stylosanthes scabra, an Orphan Legume from the Brazilian Caatinga.</title>
        <authorList>
            <person name="Ferreira-Neto J.R.C."/>
            <person name="da Silva M.D."/>
            <person name="Binneck E."/>
            <person name="de Melo N.F."/>
            <person name="da Silva R.H."/>
            <person name="de Melo A.L.T.M."/>
            <person name="Pandolfi V."/>
            <person name="Bustamante F.O."/>
            <person name="Brasileiro-Vidal A.C."/>
            <person name="Benko-Iseppon A.M."/>
        </authorList>
    </citation>
    <scope>NUCLEOTIDE SEQUENCE [LARGE SCALE GENOMIC DNA]</scope>
    <source>
        <tissue evidence="2">Leaves</tissue>
    </source>
</reference>
<comment type="caution">
    <text evidence="2">The sequence shown here is derived from an EMBL/GenBank/DDBJ whole genome shotgun (WGS) entry which is preliminary data.</text>
</comment>
<proteinExistence type="predicted"/>
<sequence>MLARKISASSPLPMDIVATKDYLRFIEKLERRPELSPLRSSQAFVSDSPRRHLSGSPTVITLRVMISLELAAAIVGFPMVLVSSPSLGDRYKVRPGNYDHSLVS</sequence>
<keyword evidence="1" id="KW-1133">Transmembrane helix</keyword>
<dbReference type="EMBL" id="JASCZI010002095">
    <property type="protein sequence ID" value="MED6115836.1"/>
    <property type="molecule type" value="Genomic_DNA"/>
</dbReference>
<organism evidence="2 3">
    <name type="scientific">Stylosanthes scabra</name>
    <dbReference type="NCBI Taxonomy" id="79078"/>
    <lineage>
        <taxon>Eukaryota</taxon>
        <taxon>Viridiplantae</taxon>
        <taxon>Streptophyta</taxon>
        <taxon>Embryophyta</taxon>
        <taxon>Tracheophyta</taxon>
        <taxon>Spermatophyta</taxon>
        <taxon>Magnoliopsida</taxon>
        <taxon>eudicotyledons</taxon>
        <taxon>Gunneridae</taxon>
        <taxon>Pentapetalae</taxon>
        <taxon>rosids</taxon>
        <taxon>fabids</taxon>
        <taxon>Fabales</taxon>
        <taxon>Fabaceae</taxon>
        <taxon>Papilionoideae</taxon>
        <taxon>50 kb inversion clade</taxon>
        <taxon>dalbergioids sensu lato</taxon>
        <taxon>Dalbergieae</taxon>
        <taxon>Pterocarpus clade</taxon>
        <taxon>Stylosanthes</taxon>
    </lineage>
</organism>
<keyword evidence="1" id="KW-0472">Membrane</keyword>
<protein>
    <submittedName>
        <fullName evidence="2">Uncharacterized protein</fullName>
    </submittedName>
</protein>